<comment type="caution">
    <text evidence="1">The sequence shown here is derived from an EMBL/GenBank/DDBJ whole genome shotgun (WGS) entry which is preliminary data.</text>
</comment>
<proteinExistence type="predicted"/>
<name>A0A9P5NC89_GYMJU</name>
<organism evidence="1 2">
    <name type="scientific">Gymnopilus junonius</name>
    <name type="common">Spectacular rustgill mushroom</name>
    <name type="synonym">Gymnopilus spectabilis subsp. junonius</name>
    <dbReference type="NCBI Taxonomy" id="109634"/>
    <lineage>
        <taxon>Eukaryota</taxon>
        <taxon>Fungi</taxon>
        <taxon>Dikarya</taxon>
        <taxon>Basidiomycota</taxon>
        <taxon>Agaricomycotina</taxon>
        <taxon>Agaricomycetes</taxon>
        <taxon>Agaricomycetidae</taxon>
        <taxon>Agaricales</taxon>
        <taxon>Agaricineae</taxon>
        <taxon>Hymenogastraceae</taxon>
        <taxon>Gymnopilus</taxon>
    </lineage>
</organism>
<dbReference type="EMBL" id="JADNYJ010000131">
    <property type="protein sequence ID" value="KAF8881524.1"/>
    <property type="molecule type" value="Genomic_DNA"/>
</dbReference>
<accession>A0A9P5NC89</accession>
<dbReference type="Proteomes" id="UP000724874">
    <property type="component" value="Unassembled WGS sequence"/>
</dbReference>
<reference evidence="1" key="1">
    <citation type="submission" date="2020-11" db="EMBL/GenBank/DDBJ databases">
        <authorList>
            <consortium name="DOE Joint Genome Institute"/>
            <person name="Ahrendt S."/>
            <person name="Riley R."/>
            <person name="Andreopoulos W."/>
            <person name="LaButti K."/>
            <person name="Pangilinan J."/>
            <person name="Ruiz-duenas F.J."/>
            <person name="Barrasa J.M."/>
            <person name="Sanchez-Garcia M."/>
            <person name="Camarero S."/>
            <person name="Miyauchi S."/>
            <person name="Serrano A."/>
            <person name="Linde D."/>
            <person name="Babiker R."/>
            <person name="Drula E."/>
            <person name="Ayuso-Fernandez I."/>
            <person name="Pacheco R."/>
            <person name="Padilla G."/>
            <person name="Ferreira P."/>
            <person name="Barriuso J."/>
            <person name="Kellner H."/>
            <person name="Castanera R."/>
            <person name="Alfaro M."/>
            <person name="Ramirez L."/>
            <person name="Pisabarro A.G."/>
            <person name="Kuo A."/>
            <person name="Tritt A."/>
            <person name="Lipzen A."/>
            <person name="He G."/>
            <person name="Yan M."/>
            <person name="Ng V."/>
            <person name="Cullen D."/>
            <person name="Martin F."/>
            <person name="Rosso M.-N."/>
            <person name="Henrissat B."/>
            <person name="Hibbett D."/>
            <person name="Martinez A.T."/>
            <person name="Grigoriev I.V."/>
        </authorList>
    </citation>
    <scope>NUCLEOTIDE SEQUENCE</scope>
    <source>
        <strain evidence="1">AH 44721</strain>
    </source>
</reference>
<sequence length="238" mass="27189">MQETHRRCEKLNEIGFSTNIIIGSYTEGLGSLFEPTDVVQPFISCLTEYEEHIFRGYDEGAVQMRALLGLKSHYNNLPEHLAQQLSQLQLSKLGMSMAPTKMVPKCLDKDMLEMIKIPHYDRLYDIPDLLQEVRSYGENIVHGPPAPNHLTDDLIAHHLKTVAYQHVQGEIDNIVENFSLAAFNLAYKFKGHPPSPGQLPTIPGKWSGFKDYINVNEWSNSDEYRVKQFFKNTKPSQL</sequence>
<dbReference type="AlphaFoldDB" id="A0A9P5NC89"/>
<protein>
    <submittedName>
        <fullName evidence="1">Uncharacterized protein</fullName>
    </submittedName>
</protein>
<evidence type="ECO:0000313" key="1">
    <source>
        <dbReference type="EMBL" id="KAF8881524.1"/>
    </source>
</evidence>
<keyword evidence="2" id="KW-1185">Reference proteome</keyword>
<gene>
    <name evidence="1" type="ORF">CPB84DRAFT_1851575</name>
</gene>
<evidence type="ECO:0000313" key="2">
    <source>
        <dbReference type="Proteomes" id="UP000724874"/>
    </source>
</evidence>